<gene>
    <name evidence="4" type="ORF">HA50_24435</name>
</gene>
<dbReference type="PANTHER" id="PTHR14239">
    <property type="entry name" value="DUDULIN-RELATED"/>
    <property type="match status" value="1"/>
</dbReference>
<dbReference type="InterPro" id="IPR036291">
    <property type="entry name" value="NAD(P)-bd_dom_sf"/>
</dbReference>
<dbReference type="Pfam" id="PF03807">
    <property type="entry name" value="F420_oxidored"/>
    <property type="match status" value="1"/>
</dbReference>
<name>A0A1X1ELP0_PANCY</name>
<dbReference type="Proteomes" id="UP000193749">
    <property type="component" value="Unassembled WGS sequence"/>
</dbReference>
<dbReference type="AlphaFoldDB" id="A0A1X1ELP0"/>
<evidence type="ECO:0000259" key="3">
    <source>
        <dbReference type="Pfam" id="PF03807"/>
    </source>
</evidence>
<dbReference type="SUPFAM" id="SSF51735">
    <property type="entry name" value="NAD(P)-binding Rossmann-fold domains"/>
    <property type="match status" value="1"/>
</dbReference>
<evidence type="ECO:0000256" key="1">
    <source>
        <dbReference type="ARBA" id="ARBA00023002"/>
    </source>
</evidence>
<protein>
    <submittedName>
        <fullName evidence="4">Oxidoreductase</fullName>
    </submittedName>
</protein>
<evidence type="ECO:0000256" key="2">
    <source>
        <dbReference type="SAM" id="SignalP"/>
    </source>
</evidence>
<keyword evidence="1" id="KW-0560">Oxidoreductase</keyword>
<organism evidence="4 5">
    <name type="scientific">Pantoea cypripedii</name>
    <name type="common">Pectobacterium cypripedii</name>
    <name type="synonym">Erwinia cypripedii</name>
    <dbReference type="NCBI Taxonomy" id="55209"/>
    <lineage>
        <taxon>Bacteria</taxon>
        <taxon>Pseudomonadati</taxon>
        <taxon>Pseudomonadota</taxon>
        <taxon>Gammaproteobacteria</taxon>
        <taxon>Enterobacterales</taxon>
        <taxon>Erwiniaceae</taxon>
        <taxon>Pantoea</taxon>
    </lineage>
</organism>
<feature type="signal peptide" evidence="2">
    <location>
        <begin position="1"/>
        <end position="24"/>
    </location>
</feature>
<dbReference type="InterPro" id="IPR051267">
    <property type="entry name" value="STEAP_metalloreductase"/>
</dbReference>
<dbReference type="InterPro" id="IPR028939">
    <property type="entry name" value="P5C_Rdtase_cat_N"/>
</dbReference>
<dbReference type="EMBL" id="MLJI01000002">
    <property type="protein sequence ID" value="ORM89752.1"/>
    <property type="molecule type" value="Genomic_DNA"/>
</dbReference>
<dbReference type="STRING" id="55209.HA50_24435"/>
<reference evidence="4 5" key="1">
    <citation type="journal article" date="2017" name="Antonie Van Leeuwenhoek">
        <title>Phylogenomic resolution of the bacterial genus Pantoea and its relationship with Erwinia and Tatumella.</title>
        <authorList>
            <person name="Palmer M."/>
            <person name="Steenkamp E.T."/>
            <person name="Coetzee M.P."/>
            <person name="Chan W.Y."/>
            <person name="van Zyl E."/>
            <person name="De Maayer P."/>
            <person name="Coutinho T.A."/>
            <person name="Blom J."/>
            <person name="Smits T.H."/>
            <person name="Duffy B."/>
            <person name="Venter S.N."/>
        </authorList>
    </citation>
    <scope>NUCLEOTIDE SEQUENCE [LARGE SCALE GENOMIC DNA]</scope>
    <source>
        <strain evidence="4 5">LMG 2657</strain>
    </source>
</reference>
<keyword evidence="5" id="KW-1185">Reference proteome</keyword>
<proteinExistence type="predicted"/>
<feature type="domain" description="Pyrroline-5-carboxylate reductase catalytic N-terminal" evidence="3">
    <location>
        <begin position="29"/>
        <end position="120"/>
    </location>
</feature>
<evidence type="ECO:0000313" key="4">
    <source>
        <dbReference type="EMBL" id="ORM89752.1"/>
    </source>
</evidence>
<dbReference type="GO" id="GO:0016491">
    <property type="term" value="F:oxidoreductase activity"/>
    <property type="evidence" value="ECO:0007669"/>
    <property type="project" value="UniProtKB-KW"/>
</dbReference>
<sequence>MSRFAKVLVGSFLLMLAGSASVLAAPLPRIGIIGAGDMGGTLGRLWVKAGYSVFFASRHPQELQPLVSSLGSHAQAGTPLQAAKFGDVVVMAVPYGALPALAKSLAEPLQGKVVLDVANPYPQRDGEVATQALQAGSGVYSARLFSGSRVVRGFNSLAAASLAADAHRPGEALAVPLAGDDKNALDTVAQLTQAAGFAPVVTGNLATATLFQPGSDLFLQTLTADEVRQAIHQ</sequence>
<comment type="caution">
    <text evidence="4">The sequence shown here is derived from an EMBL/GenBank/DDBJ whole genome shotgun (WGS) entry which is preliminary data.</text>
</comment>
<dbReference type="Gene3D" id="3.40.50.720">
    <property type="entry name" value="NAD(P)-binding Rossmann-like Domain"/>
    <property type="match status" value="1"/>
</dbReference>
<evidence type="ECO:0000313" key="5">
    <source>
        <dbReference type="Proteomes" id="UP000193749"/>
    </source>
</evidence>
<accession>A0A1X1ELP0</accession>
<feature type="chain" id="PRO_5012778154" evidence="2">
    <location>
        <begin position="25"/>
        <end position="233"/>
    </location>
</feature>
<keyword evidence="2" id="KW-0732">Signal</keyword>
<dbReference type="OrthoDB" id="1523398at2"/>
<dbReference type="RefSeq" id="WP_084879472.1">
    <property type="nucleotide sequence ID" value="NZ_JAGGMY010000005.1"/>
</dbReference>